<evidence type="ECO:0000313" key="4">
    <source>
        <dbReference type="Proteomes" id="UP000011083"/>
    </source>
</evidence>
<sequence length="237" mass="26222">MTAEEEGKDTAASAAKGKDTRRRRHNQGNREEPYLPLSAGLTAEWELVKEYFGIKESFPEQQLMARGEGSPRIYFLSSAVSNVLWRNTSRFSKVVNTGIRMLVKHAPPDAKCHYRPCQEGLEWLYPYMTKRLVTVSFDDMAKLILEDTPFMTSFTPETQAQLEPLGSPMLACGWKARTSAHLLVDKHARKSWSFLFSLKPAETTATTSTAVAGEATTTAESSSVATTSSSEAGSTDQ</sequence>
<proteinExistence type="predicted"/>
<dbReference type="Pfam" id="PF25376">
    <property type="entry name" value="Pre-PUA_NSUN2"/>
    <property type="match status" value="1"/>
</dbReference>
<dbReference type="OrthoDB" id="6093671at2759"/>
<protein>
    <submittedName>
        <fullName evidence="3">NOL1/NOP2/Sun domain family, member 2, putative</fullName>
    </submittedName>
</protein>
<dbReference type="EMBL" id="KB008154">
    <property type="protein sequence ID" value="ELR11304.1"/>
    <property type="molecule type" value="Genomic_DNA"/>
</dbReference>
<dbReference type="KEGG" id="acan:ACA1_189800"/>
<dbReference type="GeneID" id="14911726"/>
<dbReference type="PANTHER" id="PTHR22808">
    <property type="entry name" value="NCL1 YEAST -RELATED NOL1/NOP2/FMU SUN DOMAIN-CONTAINING"/>
    <property type="match status" value="1"/>
</dbReference>
<dbReference type="VEuPathDB" id="AmoebaDB:ACA1_189800"/>
<evidence type="ECO:0000313" key="3">
    <source>
        <dbReference type="EMBL" id="ELR11304.1"/>
    </source>
</evidence>
<evidence type="ECO:0000256" key="1">
    <source>
        <dbReference type="SAM" id="MobiDB-lite"/>
    </source>
</evidence>
<dbReference type="RefSeq" id="XP_004333317.1">
    <property type="nucleotide sequence ID" value="XM_004333269.1"/>
</dbReference>
<name>L8GEK7_ACACF</name>
<feature type="region of interest" description="Disordered" evidence="1">
    <location>
        <begin position="204"/>
        <end position="237"/>
    </location>
</feature>
<reference evidence="3 4" key="1">
    <citation type="journal article" date="2013" name="Genome Biol.">
        <title>Genome of Acanthamoeba castellanii highlights extensive lateral gene transfer and early evolution of tyrosine kinase signaling.</title>
        <authorList>
            <person name="Clarke M."/>
            <person name="Lohan A.J."/>
            <person name="Liu B."/>
            <person name="Lagkouvardos I."/>
            <person name="Roy S."/>
            <person name="Zafar N."/>
            <person name="Bertelli C."/>
            <person name="Schilde C."/>
            <person name="Kianianmomeni A."/>
            <person name="Burglin T.R."/>
            <person name="Frech C."/>
            <person name="Turcotte B."/>
            <person name="Kopec K.O."/>
            <person name="Synnott J.M."/>
            <person name="Choo C."/>
            <person name="Paponov I."/>
            <person name="Finkler A."/>
            <person name="Soon Heng Tan C."/>
            <person name="Hutchins A.P."/>
            <person name="Weinmeier T."/>
            <person name="Rattei T."/>
            <person name="Chu J.S."/>
            <person name="Gimenez G."/>
            <person name="Irimia M."/>
            <person name="Rigden D.J."/>
            <person name="Fitzpatrick D.A."/>
            <person name="Lorenzo-Morales J."/>
            <person name="Bateman A."/>
            <person name="Chiu C.H."/>
            <person name="Tang P."/>
            <person name="Hegemann P."/>
            <person name="Fromm H."/>
            <person name="Raoult D."/>
            <person name="Greub G."/>
            <person name="Miranda-Saavedra D."/>
            <person name="Chen N."/>
            <person name="Nash P."/>
            <person name="Ginger M.L."/>
            <person name="Horn M."/>
            <person name="Schaap P."/>
            <person name="Caler L."/>
            <person name="Loftus B."/>
        </authorList>
    </citation>
    <scope>NUCLEOTIDE SEQUENCE [LARGE SCALE GENOMIC DNA]</scope>
    <source>
        <strain evidence="3 4">Neff</strain>
    </source>
</reference>
<organism evidence="3 4">
    <name type="scientific">Acanthamoeba castellanii (strain ATCC 30010 / Neff)</name>
    <dbReference type="NCBI Taxonomy" id="1257118"/>
    <lineage>
        <taxon>Eukaryota</taxon>
        <taxon>Amoebozoa</taxon>
        <taxon>Discosea</taxon>
        <taxon>Longamoebia</taxon>
        <taxon>Centramoebida</taxon>
        <taxon>Acanthamoebidae</taxon>
        <taxon>Acanthamoeba</taxon>
    </lineage>
</organism>
<dbReference type="InterPro" id="IPR023267">
    <property type="entry name" value="RCMT"/>
</dbReference>
<keyword evidence="4" id="KW-1185">Reference proteome</keyword>
<evidence type="ECO:0000259" key="2">
    <source>
        <dbReference type="Pfam" id="PF25376"/>
    </source>
</evidence>
<accession>L8GEK7</accession>
<dbReference type="Proteomes" id="UP000011083">
    <property type="component" value="Unassembled WGS sequence"/>
</dbReference>
<gene>
    <name evidence="3" type="ORF">ACA1_189800</name>
</gene>
<dbReference type="AlphaFoldDB" id="L8GEK7"/>
<dbReference type="STRING" id="1257118.L8GEK7"/>
<feature type="region of interest" description="Disordered" evidence="1">
    <location>
        <begin position="1"/>
        <end position="34"/>
    </location>
</feature>
<dbReference type="InterPro" id="IPR057285">
    <property type="entry name" value="Pre-PUA_NSUN2"/>
</dbReference>
<dbReference type="GO" id="GO:0008173">
    <property type="term" value="F:RNA methyltransferase activity"/>
    <property type="evidence" value="ECO:0007669"/>
    <property type="project" value="InterPro"/>
</dbReference>
<dbReference type="GO" id="GO:0001510">
    <property type="term" value="P:RNA methylation"/>
    <property type="evidence" value="ECO:0007669"/>
    <property type="project" value="InterPro"/>
</dbReference>
<feature type="domain" description="RNA cytosine-C(5)-methyltransferase NSUN2-like pre-PUA" evidence="2">
    <location>
        <begin position="43"/>
        <end position="129"/>
    </location>
</feature>